<dbReference type="OrthoDB" id="10011262at2759"/>
<evidence type="ECO:0000256" key="4">
    <source>
        <dbReference type="ARBA" id="ARBA00023136"/>
    </source>
</evidence>
<feature type="transmembrane region" description="Helical" evidence="5">
    <location>
        <begin position="61"/>
        <end position="87"/>
    </location>
</feature>
<evidence type="ECO:0000256" key="2">
    <source>
        <dbReference type="ARBA" id="ARBA00022692"/>
    </source>
</evidence>
<reference evidence="7 8" key="1">
    <citation type="journal article" date="2015" name="Genome Biol.">
        <title>Comparative genomics of Steinernema reveals deeply conserved gene regulatory networks.</title>
        <authorList>
            <person name="Dillman A.R."/>
            <person name="Macchietto M."/>
            <person name="Porter C.F."/>
            <person name="Rogers A."/>
            <person name="Williams B."/>
            <person name="Antoshechkin I."/>
            <person name="Lee M.M."/>
            <person name="Goodwin Z."/>
            <person name="Lu X."/>
            <person name="Lewis E.E."/>
            <person name="Goodrich-Blair H."/>
            <person name="Stock S.P."/>
            <person name="Adams B.J."/>
            <person name="Sternberg P.W."/>
            <person name="Mortazavi A."/>
        </authorList>
    </citation>
    <scope>NUCLEOTIDE SEQUENCE [LARGE SCALE GENOMIC DNA]</scope>
    <source>
        <strain evidence="7 8">ALL</strain>
    </source>
</reference>
<keyword evidence="4 5" id="KW-0472">Membrane</keyword>
<keyword evidence="2 5" id="KW-0812">Transmembrane</keyword>
<dbReference type="CDD" id="cd14978">
    <property type="entry name" value="7tmA_FMRFamide_R-like"/>
    <property type="match status" value="1"/>
</dbReference>
<reference evidence="7 8" key="2">
    <citation type="journal article" date="2019" name="G3 (Bethesda)">
        <title>Hybrid Assembly of the Genome of the Entomopathogenic Nematode Steinernema carpocapsae Identifies the X-Chromosome.</title>
        <authorList>
            <person name="Serra L."/>
            <person name="Macchietto M."/>
            <person name="Macias-Munoz A."/>
            <person name="McGill C.J."/>
            <person name="Rodriguez I.M."/>
            <person name="Rodriguez B."/>
            <person name="Murad R."/>
            <person name="Mortazavi A."/>
        </authorList>
    </citation>
    <scope>NUCLEOTIDE SEQUENCE [LARGE SCALE GENOMIC DNA]</scope>
    <source>
        <strain evidence="7 8">ALL</strain>
    </source>
</reference>
<evidence type="ECO:0000256" key="3">
    <source>
        <dbReference type="ARBA" id="ARBA00022989"/>
    </source>
</evidence>
<evidence type="ECO:0000256" key="5">
    <source>
        <dbReference type="SAM" id="Phobius"/>
    </source>
</evidence>
<proteinExistence type="predicted"/>
<keyword evidence="3 5" id="KW-1133">Transmembrane helix</keyword>
<dbReference type="STRING" id="34508.A0A4U8UV75"/>
<dbReference type="InterPro" id="IPR017452">
    <property type="entry name" value="GPCR_Rhodpsn_7TM"/>
</dbReference>
<feature type="transmembrane region" description="Helical" evidence="5">
    <location>
        <begin position="242"/>
        <end position="270"/>
    </location>
</feature>
<dbReference type="PANTHER" id="PTHR47632">
    <property type="entry name" value="FMRFAMIDE PEPTIDE RECEPTOR FAMILY-RELATED"/>
    <property type="match status" value="1"/>
</dbReference>
<feature type="transmembrane region" description="Helical" evidence="5">
    <location>
        <begin position="99"/>
        <end position="121"/>
    </location>
</feature>
<feature type="transmembrane region" description="Helical" evidence="5">
    <location>
        <begin position="282"/>
        <end position="305"/>
    </location>
</feature>
<dbReference type="Gene3D" id="1.20.1070.10">
    <property type="entry name" value="Rhodopsin 7-helix transmembrane proteins"/>
    <property type="match status" value="1"/>
</dbReference>
<evidence type="ECO:0000313" key="8">
    <source>
        <dbReference type="Proteomes" id="UP000298663"/>
    </source>
</evidence>
<protein>
    <recommendedName>
        <fullName evidence="6">G-protein coupled receptors family 1 profile domain-containing protein</fullName>
    </recommendedName>
</protein>
<feature type="transmembrane region" description="Helical" evidence="5">
    <location>
        <begin position="325"/>
        <end position="342"/>
    </location>
</feature>
<dbReference type="AlphaFoldDB" id="A0A4U8UV75"/>
<evidence type="ECO:0000256" key="1">
    <source>
        <dbReference type="ARBA" id="ARBA00004370"/>
    </source>
</evidence>
<gene>
    <name evidence="7" type="ORF">L596_003343</name>
</gene>
<name>A0A4U8UV75_STECR</name>
<feature type="transmembrane region" description="Helical" evidence="5">
    <location>
        <begin position="184"/>
        <end position="201"/>
    </location>
</feature>
<sequence length="377" mass="42485">MVDLLITPEFFPDECISFNDTFYKTVLLYSHTILERWPNFTHCRPQCGMCQLSQRDHSYTVFNLVLIGFVLPFIGMCGLMGNALSAYVYSRPAMRSSTNSYLCALGCSDSAVICTAIFLFCVDSVRRYSLTLSVIYGALSSFIYPLGMAAQTCSVYFTLAAGIDCFVQVCLPDTLKTFMSRPSFVRKTVIGVVLFSILYNIPHCFEAVVLECWHPQFQNPSLEMCPAPFRFLPTYMLIYYKYMYSLFLAIGPLVVLVILNSCIIFATMFVKRGGDNTNTGDTISLVLVVLLFLTCNAAALLLNVLEARLAELLGPRLDYVVDASNLLVVLNSSFNFCIYVTFSSQFRRTLRQCFSASKARPTPRRVLLLRRQPELLI</sequence>
<feature type="transmembrane region" description="Helical" evidence="5">
    <location>
        <begin position="128"/>
        <end position="148"/>
    </location>
</feature>
<dbReference type="InterPro" id="IPR000276">
    <property type="entry name" value="GPCR_Rhodpsn"/>
</dbReference>
<evidence type="ECO:0000259" key="6">
    <source>
        <dbReference type="PROSITE" id="PS50262"/>
    </source>
</evidence>
<dbReference type="InterPro" id="IPR053326">
    <property type="entry name" value="GPCR1-like"/>
</dbReference>
<dbReference type="PRINTS" id="PR00237">
    <property type="entry name" value="GPCRRHODOPSN"/>
</dbReference>
<comment type="subcellular location">
    <subcellularLocation>
        <location evidence="1">Membrane</location>
    </subcellularLocation>
</comment>
<dbReference type="Proteomes" id="UP000298663">
    <property type="component" value="Chromosome X"/>
</dbReference>
<comment type="caution">
    <text evidence="7">The sequence shown here is derived from an EMBL/GenBank/DDBJ whole genome shotgun (WGS) entry which is preliminary data.</text>
</comment>
<accession>A0A4U8UV75</accession>
<dbReference type="Pfam" id="PF10324">
    <property type="entry name" value="7TM_GPCR_Srw"/>
    <property type="match status" value="1"/>
</dbReference>
<evidence type="ECO:0000313" key="7">
    <source>
        <dbReference type="EMBL" id="TMS36087.1"/>
    </source>
</evidence>
<dbReference type="GO" id="GO:0016020">
    <property type="term" value="C:membrane"/>
    <property type="evidence" value="ECO:0007669"/>
    <property type="project" value="UniProtKB-SubCell"/>
</dbReference>
<feature type="domain" description="G-protein coupled receptors family 1 profile" evidence="6">
    <location>
        <begin position="81"/>
        <end position="339"/>
    </location>
</feature>
<keyword evidence="8" id="KW-1185">Reference proteome</keyword>
<dbReference type="InterPro" id="IPR019427">
    <property type="entry name" value="7TM_GPCR_serpentine_rcpt_Srw"/>
</dbReference>
<dbReference type="PROSITE" id="PS50262">
    <property type="entry name" value="G_PROTEIN_RECEP_F1_2"/>
    <property type="match status" value="1"/>
</dbReference>
<dbReference type="EMBL" id="CM016762">
    <property type="protein sequence ID" value="TMS36087.1"/>
    <property type="molecule type" value="Genomic_DNA"/>
</dbReference>
<dbReference type="GO" id="GO:0008528">
    <property type="term" value="F:G protein-coupled peptide receptor activity"/>
    <property type="evidence" value="ECO:0007669"/>
    <property type="project" value="InterPro"/>
</dbReference>
<dbReference type="PANTHER" id="PTHR47632:SF3">
    <property type="entry name" value="G-PROTEIN COUPLED RECEPTORS FAMILY 1 PROFILE DOMAIN-CONTAINING PROTEIN"/>
    <property type="match status" value="1"/>
</dbReference>
<dbReference type="EMBL" id="AZBU02000001">
    <property type="protein sequence ID" value="TMS36087.1"/>
    <property type="molecule type" value="Genomic_DNA"/>
</dbReference>
<organism evidence="7 8">
    <name type="scientific">Steinernema carpocapsae</name>
    <name type="common">Entomopathogenic nematode</name>
    <dbReference type="NCBI Taxonomy" id="34508"/>
    <lineage>
        <taxon>Eukaryota</taxon>
        <taxon>Metazoa</taxon>
        <taxon>Ecdysozoa</taxon>
        <taxon>Nematoda</taxon>
        <taxon>Chromadorea</taxon>
        <taxon>Rhabditida</taxon>
        <taxon>Tylenchina</taxon>
        <taxon>Panagrolaimomorpha</taxon>
        <taxon>Strongyloidoidea</taxon>
        <taxon>Steinernematidae</taxon>
        <taxon>Steinernema</taxon>
    </lineage>
</organism>
<dbReference type="SUPFAM" id="SSF81321">
    <property type="entry name" value="Family A G protein-coupled receptor-like"/>
    <property type="match status" value="1"/>
</dbReference>